<evidence type="ECO:0000259" key="7">
    <source>
        <dbReference type="PROSITE" id="PS50809"/>
    </source>
</evidence>
<dbReference type="InterPro" id="IPR026607">
    <property type="entry name" value="DMRT"/>
</dbReference>
<evidence type="ECO:0000256" key="3">
    <source>
        <dbReference type="ARBA" id="ARBA00023125"/>
    </source>
</evidence>
<feature type="compositionally biased region" description="Polar residues" evidence="6">
    <location>
        <begin position="8"/>
        <end position="25"/>
    </location>
</feature>
<sequence>MENGKKMTPQTERNSNASSSSNGTPIQRKAQHCTRCYYHGVTAPLKGHKKDCNYRDCVCVRCVLVTARKEVARQQVALVRALKQDERKVKRPEEVDPPPFSFNADRVFSILQSVASHGGNCDSGRSDLPISNLSSDSYNDVGGATRVTNSRTLPSLHPYSRKRKRTSDYAPQIQAVNPTSPSPQPPRSLVASCDSSRGDSPISDHNSDLHSDVSGTTSVSTSYNGITINHVPQMQTINPTSPSPQPPRSLVASCDSSRGDSPISDHNSDSYSDVGGATRVTNSRTLSSLHPYSRKRKRTSDYAPQIQTVNPTSPSPQPPRSCDSSRGDSPISDHNSDLHSDVSGTTSVSTSYNGITINHVPQMQTVNPTSPGPQPPRKRRLVSSCDSGRGDSPISDLNSDLHSDVGDATRVSSSYSRITNNHLPQMQTVPDSSEYNKILLQYNTMLMESFRNSWPSLVPKFYNLKCARANLEEAAISKASIIFCPKISTWDTILNEILSFIVNLMPA</sequence>
<proteinExistence type="predicted"/>
<reference evidence="8 9" key="1">
    <citation type="submission" date="2024-08" db="EMBL/GenBank/DDBJ databases">
        <authorList>
            <person name="Will J Nash"/>
            <person name="Angela Man"/>
            <person name="Seanna McTaggart"/>
            <person name="Kendall Baker"/>
            <person name="Tom Barker"/>
            <person name="Leah Catchpole"/>
            <person name="Alex Durrant"/>
            <person name="Karim Gharbi"/>
            <person name="Naomi Irish"/>
            <person name="Gemy Kaithakottil"/>
            <person name="Debby Ku"/>
            <person name="Aaliyah Providence"/>
            <person name="Felix Shaw"/>
            <person name="David Swarbreck"/>
            <person name="Chris Watkins"/>
            <person name="Ann M. McCartney"/>
            <person name="Giulio Formenti"/>
            <person name="Alice Mouton"/>
            <person name="Noel Vella"/>
            <person name="Bjorn M von Reumont"/>
            <person name="Adriana Vella"/>
            <person name="Wilfried Haerty"/>
        </authorList>
    </citation>
    <scope>NUCLEOTIDE SEQUENCE [LARGE SCALE GENOMIC DNA]</scope>
</reference>
<comment type="caution">
    <text evidence="8">The sequence shown here is derived from an EMBL/GenBank/DDBJ whole genome shotgun (WGS) entry which is preliminary data.</text>
</comment>
<keyword evidence="4 5" id="KW-0539">Nucleus</keyword>
<dbReference type="InterPro" id="IPR036407">
    <property type="entry name" value="DM_DNA-bd_sf"/>
</dbReference>
<evidence type="ECO:0000256" key="5">
    <source>
        <dbReference type="PROSITE-ProRule" id="PRU00070"/>
    </source>
</evidence>
<feature type="domain" description="DM" evidence="7">
    <location>
        <begin position="33"/>
        <end position="80"/>
    </location>
</feature>
<feature type="region of interest" description="Disordered" evidence="6">
    <location>
        <begin position="135"/>
        <end position="219"/>
    </location>
</feature>
<dbReference type="PROSITE" id="PS40000">
    <property type="entry name" value="DM_1"/>
    <property type="match status" value="1"/>
</dbReference>
<keyword evidence="9" id="KW-1185">Reference proteome</keyword>
<keyword evidence="3 5" id="KW-0238">DNA-binding</keyword>
<evidence type="ECO:0000256" key="1">
    <source>
        <dbReference type="ARBA" id="ARBA00022723"/>
    </source>
</evidence>
<accession>A0ABP1P5X2</accession>
<organism evidence="8 9">
    <name type="scientific">Xylocopa violacea</name>
    <name type="common">Violet carpenter bee</name>
    <name type="synonym">Apis violacea</name>
    <dbReference type="NCBI Taxonomy" id="135666"/>
    <lineage>
        <taxon>Eukaryota</taxon>
        <taxon>Metazoa</taxon>
        <taxon>Ecdysozoa</taxon>
        <taxon>Arthropoda</taxon>
        <taxon>Hexapoda</taxon>
        <taxon>Insecta</taxon>
        <taxon>Pterygota</taxon>
        <taxon>Neoptera</taxon>
        <taxon>Endopterygota</taxon>
        <taxon>Hymenoptera</taxon>
        <taxon>Apocrita</taxon>
        <taxon>Aculeata</taxon>
        <taxon>Apoidea</taxon>
        <taxon>Anthophila</taxon>
        <taxon>Apidae</taxon>
        <taxon>Xylocopa</taxon>
        <taxon>Xylocopa</taxon>
    </lineage>
</organism>
<dbReference type="Gene3D" id="4.10.1040.10">
    <property type="entry name" value="DM DNA-binding domain"/>
    <property type="match status" value="1"/>
</dbReference>
<feature type="compositionally biased region" description="Low complexity" evidence="6">
    <location>
        <begin position="341"/>
        <end position="351"/>
    </location>
</feature>
<feature type="compositionally biased region" description="Polar residues" evidence="6">
    <location>
        <begin position="352"/>
        <end position="369"/>
    </location>
</feature>
<dbReference type="Proteomes" id="UP001642520">
    <property type="component" value="Unassembled WGS sequence"/>
</dbReference>
<feature type="compositionally biased region" description="Polar residues" evidence="6">
    <location>
        <begin position="279"/>
        <end position="290"/>
    </location>
</feature>
<feature type="region of interest" description="Disordered" evidence="6">
    <location>
        <begin position="1"/>
        <end position="26"/>
    </location>
</feature>
<dbReference type="PROSITE" id="PS50809">
    <property type="entry name" value="DM_2"/>
    <property type="match status" value="1"/>
</dbReference>
<keyword evidence="1 5" id="KW-0479">Metal-binding</keyword>
<dbReference type="SUPFAM" id="SSF82927">
    <property type="entry name" value="Cysteine-rich DNA binding domain, (DM domain)"/>
    <property type="match status" value="1"/>
</dbReference>
<evidence type="ECO:0000256" key="2">
    <source>
        <dbReference type="ARBA" id="ARBA00022833"/>
    </source>
</evidence>
<dbReference type="Pfam" id="PF00751">
    <property type="entry name" value="DM"/>
    <property type="match status" value="1"/>
</dbReference>
<dbReference type="PANTHER" id="PTHR12322:SF116">
    <property type="entry name" value="DOUBLESEX-MAB RELATED 99B"/>
    <property type="match status" value="1"/>
</dbReference>
<comment type="subcellular location">
    <subcellularLocation>
        <location evidence="5">Nucleus</location>
    </subcellularLocation>
</comment>
<gene>
    <name evidence="8" type="ORF">XYLVIOL_LOCUS8967</name>
</gene>
<feature type="DNA-binding region" description="DM" evidence="5">
    <location>
        <begin position="33"/>
        <end position="80"/>
    </location>
</feature>
<dbReference type="EMBL" id="CAXAJV020001299">
    <property type="protein sequence ID" value="CAL7948597.1"/>
    <property type="molecule type" value="Genomic_DNA"/>
</dbReference>
<protein>
    <recommendedName>
        <fullName evidence="7">DM domain-containing protein</fullName>
    </recommendedName>
</protein>
<name>A0ABP1P5X2_XYLVO</name>
<dbReference type="SMART" id="SM00301">
    <property type="entry name" value="DM"/>
    <property type="match status" value="1"/>
</dbReference>
<feature type="region of interest" description="Disordered" evidence="6">
    <location>
        <begin position="234"/>
        <end position="403"/>
    </location>
</feature>
<evidence type="ECO:0000313" key="8">
    <source>
        <dbReference type="EMBL" id="CAL7948597.1"/>
    </source>
</evidence>
<evidence type="ECO:0000256" key="6">
    <source>
        <dbReference type="SAM" id="MobiDB-lite"/>
    </source>
</evidence>
<evidence type="ECO:0000313" key="9">
    <source>
        <dbReference type="Proteomes" id="UP001642520"/>
    </source>
</evidence>
<dbReference type="InterPro" id="IPR001275">
    <property type="entry name" value="DM_DNA-bd"/>
</dbReference>
<evidence type="ECO:0000256" key="4">
    <source>
        <dbReference type="ARBA" id="ARBA00023242"/>
    </source>
</evidence>
<keyword evidence="2 5" id="KW-0862">Zinc</keyword>
<dbReference type="PANTHER" id="PTHR12322">
    <property type="entry name" value="DOUBLESEX AND MAB-3 RELATED TRANSCRIPTION FACTOR DMRT"/>
    <property type="match status" value="1"/>
</dbReference>